<dbReference type="RefSeq" id="WP_160984975.1">
    <property type="nucleotide sequence ID" value="NZ_WVTD01000003.1"/>
</dbReference>
<comment type="caution">
    <text evidence="1">The sequence shown here is derived from an EMBL/GenBank/DDBJ whole genome shotgun (WGS) entry which is preliminary data.</text>
</comment>
<sequence length="220" mass="25362">MSVTFSRLEVLLTTYFRIDPDRQGTFRARIKQLQRLNFPTGVNVGRGARFEYEIEHVLKLIFAFELLAVGIPAKLATDIVENGWDRISAAIQLVVGTWSCSGDQDDIYCIVAPDLLNDASELSNAVLVYERGYFVEAVSRDDFKPAAMLSVNATKLMRRFYTHGDHVRLEEREVKNQIRQWETMVPELYGLAWSNDWLKMSWSRLKEHAPVDEESDRIPF</sequence>
<protein>
    <submittedName>
        <fullName evidence="1">Uncharacterized protein</fullName>
    </submittedName>
</protein>
<accession>A0A7X4K5R2</accession>
<dbReference type="Proteomes" id="UP000465810">
    <property type="component" value="Unassembled WGS sequence"/>
</dbReference>
<dbReference type="EMBL" id="WVTD01000003">
    <property type="protein sequence ID" value="MYL97236.1"/>
    <property type="molecule type" value="Genomic_DNA"/>
</dbReference>
<keyword evidence="2" id="KW-1185">Reference proteome</keyword>
<name>A0A7X4K5R2_9SPHN</name>
<reference evidence="1 2" key="1">
    <citation type="submission" date="2019-12" db="EMBL/GenBank/DDBJ databases">
        <authorList>
            <person name="Feng G."/>
            <person name="Zhu H."/>
        </authorList>
    </citation>
    <scope>NUCLEOTIDE SEQUENCE [LARGE SCALE GENOMIC DNA]</scope>
    <source>
        <strain evidence="1 2">FGD1</strain>
    </source>
</reference>
<organism evidence="1 2">
    <name type="scientific">Novosphingobium silvae</name>
    <dbReference type="NCBI Taxonomy" id="2692619"/>
    <lineage>
        <taxon>Bacteria</taxon>
        <taxon>Pseudomonadati</taxon>
        <taxon>Pseudomonadota</taxon>
        <taxon>Alphaproteobacteria</taxon>
        <taxon>Sphingomonadales</taxon>
        <taxon>Sphingomonadaceae</taxon>
        <taxon>Novosphingobium</taxon>
    </lineage>
</organism>
<proteinExistence type="predicted"/>
<gene>
    <name evidence="1" type="ORF">GR702_05550</name>
</gene>
<dbReference type="AlphaFoldDB" id="A0A7X4K5R2"/>
<evidence type="ECO:0000313" key="2">
    <source>
        <dbReference type="Proteomes" id="UP000465810"/>
    </source>
</evidence>
<evidence type="ECO:0000313" key="1">
    <source>
        <dbReference type="EMBL" id="MYL97236.1"/>
    </source>
</evidence>